<dbReference type="InterPro" id="IPR044856">
    <property type="entry name" value="Malate_synth_C_sf"/>
</dbReference>
<dbReference type="InterPro" id="IPR048355">
    <property type="entry name" value="MS_C"/>
</dbReference>
<dbReference type="Gene3D" id="1.20.1220.12">
    <property type="entry name" value="Malate synthase, domain III"/>
    <property type="match status" value="1"/>
</dbReference>
<keyword evidence="5 8" id="KW-0808">Transferase</keyword>
<dbReference type="Pfam" id="PF01274">
    <property type="entry name" value="MS_TIM-barrel"/>
    <property type="match status" value="1"/>
</dbReference>
<dbReference type="InterPro" id="IPR048356">
    <property type="entry name" value="MS_N"/>
</dbReference>
<dbReference type="NCBIfam" id="TIGR01344">
    <property type="entry name" value="malate_syn_A"/>
    <property type="match status" value="1"/>
</dbReference>
<keyword evidence="3 8" id="KW-0329">Glyoxylate bypass</keyword>
<evidence type="ECO:0000256" key="1">
    <source>
        <dbReference type="ARBA" id="ARBA00006394"/>
    </source>
</evidence>
<name>A0A8H5BSY8_9AGAR</name>
<dbReference type="UniPathway" id="UPA00703">
    <property type="reaction ID" value="UER00720"/>
</dbReference>
<dbReference type="PANTHER" id="PTHR42902">
    <property type="entry name" value="MALATE SYNTHASE"/>
    <property type="match status" value="1"/>
</dbReference>
<dbReference type="InterPro" id="IPR001465">
    <property type="entry name" value="Malate_synthase_TIM"/>
</dbReference>
<evidence type="ECO:0000256" key="4">
    <source>
        <dbReference type="ARBA" id="ARBA00022532"/>
    </source>
</evidence>
<dbReference type="GO" id="GO:0004474">
    <property type="term" value="F:malate synthase activity"/>
    <property type="evidence" value="ECO:0007669"/>
    <property type="project" value="UniProtKB-EC"/>
</dbReference>
<reference evidence="12 13" key="1">
    <citation type="journal article" date="2020" name="ISME J.">
        <title>Uncovering the hidden diversity of litter-decomposition mechanisms in mushroom-forming fungi.</title>
        <authorList>
            <person name="Floudas D."/>
            <person name="Bentzer J."/>
            <person name="Ahren D."/>
            <person name="Johansson T."/>
            <person name="Persson P."/>
            <person name="Tunlid A."/>
        </authorList>
    </citation>
    <scope>NUCLEOTIDE SEQUENCE [LARGE SCALE GENOMIC DNA]</scope>
    <source>
        <strain evidence="12 13">CBS 101986</strain>
    </source>
</reference>
<evidence type="ECO:0000256" key="8">
    <source>
        <dbReference type="RuleBase" id="RU000555"/>
    </source>
</evidence>
<dbReference type="CDD" id="cd00727">
    <property type="entry name" value="malate_synt_A"/>
    <property type="match status" value="1"/>
</dbReference>
<dbReference type="FunFam" id="1.20.1220.12:FF:000001">
    <property type="entry name" value="Malate synthase"/>
    <property type="match status" value="1"/>
</dbReference>
<keyword evidence="4 8" id="KW-0816">Tricarboxylic acid cycle</keyword>
<dbReference type="PIRSF" id="PIRSF001363">
    <property type="entry name" value="Malate_synth"/>
    <property type="match status" value="1"/>
</dbReference>
<evidence type="ECO:0000313" key="12">
    <source>
        <dbReference type="EMBL" id="KAF5328800.1"/>
    </source>
</evidence>
<dbReference type="AlphaFoldDB" id="A0A8H5BSY8"/>
<evidence type="ECO:0000256" key="6">
    <source>
        <dbReference type="ARBA" id="ARBA00047918"/>
    </source>
</evidence>
<keyword evidence="13" id="KW-1185">Reference proteome</keyword>
<feature type="active site" description="Proton donor" evidence="7">
    <location>
        <position position="442"/>
    </location>
</feature>
<dbReference type="Proteomes" id="UP000567179">
    <property type="component" value="Unassembled WGS sequence"/>
</dbReference>
<evidence type="ECO:0000256" key="7">
    <source>
        <dbReference type="PIRSR" id="PIRSR001363-1"/>
    </source>
</evidence>
<evidence type="ECO:0000256" key="2">
    <source>
        <dbReference type="ARBA" id="ARBA00012636"/>
    </source>
</evidence>
<organism evidence="12 13">
    <name type="scientific">Psilocybe cf. subviscida</name>
    <dbReference type="NCBI Taxonomy" id="2480587"/>
    <lineage>
        <taxon>Eukaryota</taxon>
        <taxon>Fungi</taxon>
        <taxon>Dikarya</taxon>
        <taxon>Basidiomycota</taxon>
        <taxon>Agaricomycotina</taxon>
        <taxon>Agaricomycetes</taxon>
        <taxon>Agaricomycetidae</taxon>
        <taxon>Agaricales</taxon>
        <taxon>Agaricineae</taxon>
        <taxon>Strophariaceae</taxon>
        <taxon>Psilocybe</taxon>
    </lineage>
</organism>
<comment type="pathway">
    <text evidence="8">Carbohydrate metabolism; glyoxylate cycle; (S)-malate from isocitrate: step 2/2.</text>
</comment>
<feature type="domain" description="Malate synthase TIM barrel" evidence="9">
    <location>
        <begin position="157"/>
        <end position="401"/>
    </location>
</feature>
<dbReference type="Pfam" id="PF20659">
    <property type="entry name" value="MS_C"/>
    <property type="match status" value="1"/>
</dbReference>
<dbReference type="PROSITE" id="PS00510">
    <property type="entry name" value="MALATE_SYNTHASE"/>
    <property type="match status" value="1"/>
</dbReference>
<feature type="domain" description="Malate synthase C-terminal" evidence="11">
    <location>
        <begin position="409"/>
        <end position="522"/>
    </location>
</feature>
<evidence type="ECO:0000256" key="3">
    <source>
        <dbReference type="ARBA" id="ARBA00022435"/>
    </source>
</evidence>
<dbReference type="SUPFAM" id="SSF51645">
    <property type="entry name" value="Malate synthase G"/>
    <property type="match status" value="1"/>
</dbReference>
<dbReference type="GO" id="GO:0006099">
    <property type="term" value="P:tricarboxylic acid cycle"/>
    <property type="evidence" value="ECO:0007669"/>
    <property type="project" value="UniProtKB-KW"/>
</dbReference>
<comment type="caution">
    <text evidence="12">The sequence shown here is derived from an EMBL/GenBank/DDBJ whole genome shotgun (WGS) entry which is preliminary data.</text>
</comment>
<dbReference type="InterPro" id="IPR046363">
    <property type="entry name" value="MS_N_TIM-barrel_dom"/>
</dbReference>
<comment type="similarity">
    <text evidence="1 8">Belongs to the malate synthase family.</text>
</comment>
<protein>
    <recommendedName>
        <fullName evidence="2 8">Malate synthase</fullName>
        <ecNumber evidence="2 8">2.3.3.9</ecNumber>
    </recommendedName>
</protein>
<evidence type="ECO:0000313" key="13">
    <source>
        <dbReference type="Proteomes" id="UP000567179"/>
    </source>
</evidence>
<proteinExistence type="inferred from homology"/>
<dbReference type="PANTHER" id="PTHR42902:SF1">
    <property type="entry name" value="MALATE SYNTHASE 1-RELATED"/>
    <property type="match status" value="1"/>
</dbReference>
<dbReference type="InterPro" id="IPR011076">
    <property type="entry name" value="Malate_synth_sf"/>
</dbReference>
<dbReference type="EC" id="2.3.3.9" evidence="2 8"/>
<dbReference type="InterPro" id="IPR006252">
    <property type="entry name" value="Malate_synthA"/>
</dbReference>
<dbReference type="FunFam" id="3.20.20.360:FF:000001">
    <property type="entry name" value="Malate synthase"/>
    <property type="match status" value="1"/>
</dbReference>
<feature type="active site" description="Proton acceptor" evidence="7">
    <location>
        <position position="161"/>
    </location>
</feature>
<dbReference type="GO" id="GO:0005782">
    <property type="term" value="C:peroxisomal matrix"/>
    <property type="evidence" value="ECO:0007669"/>
    <property type="project" value="TreeGrafter"/>
</dbReference>
<sequence>MAQGVKIHTKVAPAAQAEILTEDALKFLAALHRTFETTRQSLLVAREDAQRRYDSGVQLDFPPETAHIRAEPSWHCAPPAPGLEDRRVEITGPTDRKMVINALNSGAKTFMADFEDSSAPTFANMINGQVNLRDAVRRQVDFETGGKKYKLSDDPAVLIVRPRGWHLDEPRLSIDNQPVSGSLFDFALYFYHNAHELVKRGHGPYFYLPKMEHYLEARLWNDVFVFSQSYIGMPHNTIRATVLIETLPAAFQMEEILFELRNHSAGLNCGRWDYIFSFIKKRRADRSAVLPDRKDVTMTVPFMDAYVRLLIQTCHKRKVAAMGGMSAQIPIKDDPKANEIAMNKVRADKLREVTAGHDGTWIAHPLINKIAREIFDKHMLGPNQYYVLRSEVKVAAADLLSTTVSGQLTSTGIRENVETCLAYTAAWVGGNGCIPFNYLMEDAATAEITRVQLWQWVHYGTRVSDTGAPVSVQSIDKLVDEVAPNLGKIVAGVKPEDVRIAVEYLKGQVRRRWPSEFLTSDLMGYLAVRDGVEPSLQRAAL</sequence>
<dbReference type="GO" id="GO:0006097">
    <property type="term" value="P:glyoxylate cycle"/>
    <property type="evidence" value="ECO:0007669"/>
    <property type="project" value="UniProtKB-UniPathway"/>
</dbReference>
<dbReference type="Gene3D" id="3.20.20.360">
    <property type="entry name" value="Malate synthase, domain 3"/>
    <property type="match status" value="1"/>
</dbReference>
<comment type="catalytic activity">
    <reaction evidence="6 8">
        <text>glyoxylate + acetyl-CoA + H2O = (S)-malate + CoA + H(+)</text>
        <dbReference type="Rhea" id="RHEA:18181"/>
        <dbReference type="ChEBI" id="CHEBI:15377"/>
        <dbReference type="ChEBI" id="CHEBI:15378"/>
        <dbReference type="ChEBI" id="CHEBI:15589"/>
        <dbReference type="ChEBI" id="CHEBI:36655"/>
        <dbReference type="ChEBI" id="CHEBI:57287"/>
        <dbReference type="ChEBI" id="CHEBI:57288"/>
        <dbReference type="EC" id="2.3.3.9"/>
    </reaction>
</comment>
<dbReference type="OrthoDB" id="186072at2759"/>
<evidence type="ECO:0000256" key="5">
    <source>
        <dbReference type="ARBA" id="ARBA00022679"/>
    </source>
</evidence>
<feature type="domain" description="Malate synthase N-terminal" evidence="10">
    <location>
        <begin position="12"/>
        <end position="67"/>
    </location>
</feature>
<accession>A0A8H5BSY8</accession>
<evidence type="ECO:0000259" key="10">
    <source>
        <dbReference type="Pfam" id="PF20656"/>
    </source>
</evidence>
<gene>
    <name evidence="12" type="ORF">D9619_011521</name>
</gene>
<dbReference type="Pfam" id="PF20656">
    <property type="entry name" value="MS_N"/>
    <property type="match status" value="1"/>
</dbReference>
<dbReference type="InterPro" id="IPR019830">
    <property type="entry name" value="Malate_synthase_CS"/>
</dbReference>
<evidence type="ECO:0000259" key="11">
    <source>
        <dbReference type="Pfam" id="PF20659"/>
    </source>
</evidence>
<dbReference type="EMBL" id="JAACJJ010000003">
    <property type="protein sequence ID" value="KAF5328800.1"/>
    <property type="molecule type" value="Genomic_DNA"/>
</dbReference>
<evidence type="ECO:0000259" key="9">
    <source>
        <dbReference type="Pfam" id="PF01274"/>
    </source>
</evidence>